<evidence type="ECO:0000256" key="3">
    <source>
        <dbReference type="ARBA" id="ARBA00022989"/>
    </source>
</evidence>
<keyword evidence="4 5" id="KW-0472">Membrane</keyword>
<feature type="transmembrane region" description="Helical" evidence="5">
    <location>
        <begin position="126"/>
        <end position="150"/>
    </location>
</feature>
<feature type="transmembrane region" description="Helical" evidence="5">
    <location>
        <begin position="26"/>
        <end position="47"/>
    </location>
</feature>
<organism evidence="6 7">
    <name type="scientific">Protomyces lactucae-debilis</name>
    <dbReference type="NCBI Taxonomy" id="2754530"/>
    <lineage>
        <taxon>Eukaryota</taxon>
        <taxon>Fungi</taxon>
        <taxon>Dikarya</taxon>
        <taxon>Ascomycota</taxon>
        <taxon>Taphrinomycotina</taxon>
        <taxon>Taphrinomycetes</taxon>
        <taxon>Taphrinales</taxon>
        <taxon>Protomycetaceae</taxon>
        <taxon>Protomyces</taxon>
    </lineage>
</organism>
<dbReference type="GO" id="GO:0016020">
    <property type="term" value="C:membrane"/>
    <property type="evidence" value="ECO:0007669"/>
    <property type="project" value="UniProtKB-SubCell"/>
</dbReference>
<dbReference type="Pfam" id="PF04479">
    <property type="entry name" value="RTA1"/>
    <property type="match status" value="1"/>
</dbReference>
<feature type="transmembrane region" description="Helical" evidence="5">
    <location>
        <begin position="239"/>
        <end position="258"/>
    </location>
</feature>
<feature type="transmembrane region" description="Helical" evidence="5">
    <location>
        <begin position="205"/>
        <end position="224"/>
    </location>
</feature>
<evidence type="ECO:0000256" key="5">
    <source>
        <dbReference type="SAM" id="Phobius"/>
    </source>
</evidence>
<evidence type="ECO:0000256" key="4">
    <source>
        <dbReference type="ARBA" id="ARBA00023136"/>
    </source>
</evidence>
<evidence type="ECO:0000313" key="7">
    <source>
        <dbReference type="Proteomes" id="UP000193685"/>
    </source>
</evidence>
<dbReference type="STRING" id="56484.A0A1Y2F3Y6"/>
<evidence type="ECO:0000256" key="1">
    <source>
        <dbReference type="ARBA" id="ARBA00004141"/>
    </source>
</evidence>
<evidence type="ECO:0000256" key="2">
    <source>
        <dbReference type="ARBA" id="ARBA00022692"/>
    </source>
</evidence>
<gene>
    <name evidence="6" type="ORF">BCR37DRAFT_405387</name>
</gene>
<comment type="subcellular location">
    <subcellularLocation>
        <location evidence="1">Membrane</location>
        <topology evidence="1">Multi-pass membrane protein</topology>
    </subcellularLocation>
</comment>
<name>A0A1Y2F3Y6_PROLT</name>
<dbReference type="PANTHER" id="PTHR31465:SF17">
    <property type="entry name" value="DOMAIN PROTEIN, PUTATIVE (AFU_ORTHOLOGUE AFUA_5G09900)-RELATED"/>
    <property type="match status" value="1"/>
</dbReference>
<accession>A0A1Y2F3Y6</accession>
<dbReference type="Proteomes" id="UP000193685">
    <property type="component" value="Unassembled WGS sequence"/>
</dbReference>
<dbReference type="InterPro" id="IPR007568">
    <property type="entry name" value="RTA1"/>
</dbReference>
<dbReference type="AlphaFoldDB" id="A0A1Y2F3Y6"/>
<keyword evidence="7" id="KW-1185">Reference proteome</keyword>
<sequence>MSFVDPDAKTVEDVINNFYHYVPSRVAGLAFLALFAITCLCHVFYLFRLRATYFIPMILGCILEAADYYGRSWSHENKTKVEPFIMQLLLLLVAPPVMAASIYMSLGRIMTAMDVKKQALVAPRRLTTIFVLNDVFCFLLQLGGAGVQVSTGANLREIGRKVIIAGLALQLVIFSFYILIIWTLFRRLKKSPTENSDTLHWRSQLWAQLIASFCIMVRSIFRLAEFVDLNGPAGKTEALIYVFDASLMWVAGSIFILIHPGRLIRQAQTLDKETAR</sequence>
<feature type="transmembrane region" description="Helical" evidence="5">
    <location>
        <begin position="84"/>
        <end position="106"/>
    </location>
</feature>
<comment type="caution">
    <text evidence="6">The sequence shown here is derived from an EMBL/GenBank/DDBJ whole genome shotgun (WGS) entry which is preliminary data.</text>
</comment>
<dbReference type="GeneID" id="63788681"/>
<keyword evidence="3 5" id="KW-1133">Transmembrane helix</keyword>
<dbReference type="RefSeq" id="XP_040723472.1">
    <property type="nucleotide sequence ID" value="XM_040872082.1"/>
</dbReference>
<keyword evidence="2 5" id="KW-0812">Transmembrane</keyword>
<protein>
    <submittedName>
        <fullName evidence="6">RTA1 like protein-domain-containing protein</fullName>
    </submittedName>
</protein>
<feature type="transmembrane region" description="Helical" evidence="5">
    <location>
        <begin position="162"/>
        <end position="185"/>
    </location>
</feature>
<dbReference type="OMA" id="EFYPYTP"/>
<dbReference type="EMBL" id="MCFI01000017">
    <property type="protein sequence ID" value="ORY78591.1"/>
    <property type="molecule type" value="Genomic_DNA"/>
</dbReference>
<dbReference type="PANTHER" id="PTHR31465">
    <property type="entry name" value="PROTEIN RTA1-RELATED"/>
    <property type="match status" value="1"/>
</dbReference>
<evidence type="ECO:0000313" key="6">
    <source>
        <dbReference type="EMBL" id="ORY78591.1"/>
    </source>
</evidence>
<dbReference type="OrthoDB" id="3358017at2759"/>
<proteinExistence type="predicted"/>
<reference evidence="6 7" key="1">
    <citation type="submission" date="2016-07" db="EMBL/GenBank/DDBJ databases">
        <title>Pervasive Adenine N6-methylation of Active Genes in Fungi.</title>
        <authorList>
            <consortium name="DOE Joint Genome Institute"/>
            <person name="Mondo S.J."/>
            <person name="Dannebaum R.O."/>
            <person name="Kuo R.C."/>
            <person name="Labutti K."/>
            <person name="Haridas S."/>
            <person name="Kuo A."/>
            <person name="Salamov A."/>
            <person name="Ahrendt S.R."/>
            <person name="Lipzen A."/>
            <person name="Sullivan W."/>
            <person name="Andreopoulos W.B."/>
            <person name="Clum A."/>
            <person name="Lindquist E."/>
            <person name="Daum C."/>
            <person name="Ramamoorthy G.K."/>
            <person name="Gryganskyi A."/>
            <person name="Culley D."/>
            <person name="Magnuson J.K."/>
            <person name="James T.Y."/>
            <person name="O'Malley M.A."/>
            <person name="Stajich J.E."/>
            <person name="Spatafora J.W."/>
            <person name="Visel A."/>
            <person name="Grigoriev I.V."/>
        </authorList>
    </citation>
    <scope>NUCLEOTIDE SEQUENCE [LARGE SCALE GENOMIC DNA]</scope>
    <source>
        <strain evidence="6 7">12-1054</strain>
    </source>
</reference>
<feature type="transmembrane region" description="Helical" evidence="5">
    <location>
        <begin position="54"/>
        <end position="72"/>
    </location>
</feature>